<dbReference type="STRING" id="569365.A0A0D2CKZ2"/>
<dbReference type="Proteomes" id="UP000054466">
    <property type="component" value="Unassembled WGS sequence"/>
</dbReference>
<dbReference type="GO" id="GO:0006281">
    <property type="term" value="P:DNA repair"/>
    <property type="evidence" value="ECO:0007669"/>
    <property type="project" value="TreeGrafter"/>
</dbReference>
<feature type="region of interest" description="Disordered" evidence="1">
    <location>
        <begin position="283"/>
        <end position="311"/>
    </location>
</feature>
<dbReference type="VEuPathDB" id="FungiDB:PV07_09952"/>
<sequence length="385" mass="42444">MPQRLKRRSDAISRDQSEPEPEPEPEPPRRRRPTTPTDSDTASSASSAPASPSAAGQSTERILIKKLVRLALATEYSRTPLRRSDISQKIFKDANTSGGRTSFKAVFEGAQRVLKDVFGMQLTELPSKEKTTLKDRRTQATQTKSSSNNSTKSWILVSTLPPELKQNPLIAQPTRAPNVDVESSYTALYTFILSLIYLNNNAITDQKLERYLKRVNADTYTPLGNKEKLLQRMMKEGYIEKRRDTSSGEEIIEWTPGPRGKIEVGVEGVTGLVRTVYGYGAVPLSRGSRQNNERRRRDEDVDGNQEAGGEEAARLVKIEENELNAKLSRSLGVKVGKGGVVEQSRKGGGPDAEDNGEDEEVVEEGPPGPSRRGGQGPRPNTSGRE</sequence>
<reference evidence="3 4" key="1">
    <citation type="submission" date="2015-01" db="EMBL/GenBank/DDBJ databases">
        <title>The Genome Sequence of Cladophialophora immunda CBS83496.</title>
        <authorList>
            <consortium name="The Broad Institute Genomics Platform"/>
            <person name="Cuomo C."/>
            <person name="de Hoog S."/>
            <person name="Gorbushina A."/>
            <person name="Stielow B."/>
            <person name="Teixiera M."/>
            <person name="Abouelleil A."/>
            <person name="Chapman S.B."/>
            <person name="Priest M."/>
            <person name="Young S.K."/>
            <person name="Wortman J."/>
            <person name="Nusbaum C."/>
            <person name="Birren B."/>
        </authorList>
    </citation>
    <scope>NUCLEOTIDE SEQUENCE [LARGE SCALE GENOMIC DNA]</scope>
    <source>
        <strain evidence="3 4">CBS 83496</strain>
    </source>
</reference>
<feature type="region of interest" description="Disordered" evidence="1">
    <location>
        <begin position="128"/>
        <end position="150"/>
    </location>
</feature>
<dbReference type="EMBL" id="KN847045">
    <property type="protein sequence ID" value="KIW24224.1"/>
    <property type="molecule type" value="Genomic_DNA"/>
</dbReference>
<feature type="region of interest" description="Disordered" evidence="1">
    <location>
        <begin position="1"/>
        <end position="58"/>
    </location>
</feature>
<evidence type="ECO:0000256" key="1">
    <source>
        <dbReference type="SAM" id="MobiDB-lite"/>
    </source>
</evidence>
<dbReference type="RefSeq" id="XP_016244440.1">
    <property type="nucleotide sequence ID" value="XM_016397249.1"/>
</dbReference>
<dbReference type="PANTHER" id="PTHR11736">
    <property type="entry name" value="MELANOMA-ASSOCIATED ANTIGEN MAGE ANTIGEN"/>
    <property type="match status" value="1"/>
</dbReference>
<dbReference type="Pfam" id="PF01454">
    <property type="entry name" value="MAGE"/>
    <property type="match status" value="1"/>
</dbReference>
<evidence type="ECO:0000313" key="3">
    <source>
        <dbReference type="EMBL" id="KIW24224.1"/>
    </source>
</evidence>
<gene>
    <name evidence="3" type="ORF">PV07_09952</name>
</gene>
<dbReference type="InterPro" id="IPR002190">
    <property type="entry name" value="MHD_dom"/>
</dbReference>
<feature type="compositionally biased region" description="Low complexity" evidence="1">
    <location>
        <begin position="34"/>
        <end position="58"/>
    </location>
</feature>
<dbReference type="InterPro" id="IPR037445">
    <property type="entry name" value="MAGE"/>
</dbReference>
<protein>
    <recommendedName>
        <fullName evidence="2">MAGE domain-containing protein</fullName>
    </recommendedName>
</protein>
<dbReference type="HOGENOM" id="CLU_048908_1_0_1"/>
<dbReference type="OrthoDB" id="205198at2759"/>
<dbReference type="GeneID" id="27349146"/>
<accession>A0A0D2CKZ2</accession>
<dbReference type="InterPro" id="IPR041898">
    <property type="entry name" value="MAGE_WH1"/>
</dbReference>
<feature type="domain" description="MAGE" evidence="2">
    <location>
        <begin position="67"/>
        <end position="269"/>
    </location>
</feature>
<dbReference type="Gene3D" id="1.10.10.1200">
    <property type="entry name" value="MAGE homology domain, winged helix WH1 motif"/>
    <property type="match status" value="1"/>
</dbReference>
<feature type="compositionally biased region" description="Acidic residues" evidence="1">
    <location>
        <begin position="351"/>
        <end position="363"/>
    </location>
</feature>
<proteinExistence type="predicted"/>
<organism evidence="3 4">
    <name type="scientific">Cladophialophora immunda</name>
    <dbReference type="NCBI Taxonomy" id="569365"/>
    <lineage>
        <taxon>Eukaryota</taxon>
        <taxon>Fungi</taxon>
        <taxon>Dikarya</taxon>
        <taxon>Ascomycota</taxon>
        <taxon>Pezizomycotina</taxon>
        <taxon>Eurotiomycetes</taxon>
        <taxon>Chaetothyriomycetidae</taxon>
        <taxon>Chaetothyriales</taxon>
        <taxon>Herpotrichiellaceae</taxon>
        <taxon>Cladophialophora</taxon>
    </lineage>
</organism>
<name>A0A0D2CKZ2_9EURO</name>
<evidence type="ECO:0000259" key="2">
    <source>
        <dbReference type="SMART" id="SM01373"/>
    </source>
</evidence>
<dbReference type="PANTHER" id="PTHR11736:SF14">
    <property type="entry name" value="NSE3 HOMOLOG, SMC5-SMC6 COMPLEX COMPONENT"/>
    <property type="match status" value="1"/>
</dbReference>
<feature type="compositionally biased region" description="Basic and acidic residues" evidence="1">
    <location>
        <begin position="8"/>
        <end position="17"/>
    </location>
</feature>
<dbReference type="AlphaFoldDB" id="A0A0D2CKZ2"/>
<dbReference type="Gene3D" id="1.10.10.1210">
    <property type="entry name" value="MAGE homology domain, winged helix WH2 motif"/>
    <property type="match status" value="1"/>
</dbReference>
<dbReference type="InterPro" id="IPR041899">
    <property type="entry name" value="MAGE_WH2"/>
</dbReference>
<feature type="compositionally biased region" description="Basic and acidic residues" evidence="1">
    <location>
        <begin position="128"/>
        <end position="138"/>
    </location>
</feature>
<dbReference type="SMART" id="SM01373">
    <property type="entry name" value="MAGE"/>
    <property type="match status" value="1"/>
</dbReference>
<keyword evidence="4" id="KW-1185">Reference proteome</keyword>
<feature type="region of interest" description="Disordered" evidence="1">
    <location>
        <begin position="331"/>
        <end position="385"/>
    </location>
</feature>
<evidence type="ECO:0000313" key="4">
    <source>
        <dbReference type="Proteomes" id="UP000054466"/>
    </source>
</evidence>
<dbReference type="GO" id="GO:0005634">
    <property type="term" value="C:nucleus"/>
    <property type="evidence" value="ECO:0007669"/>
    <property type="project" value="TreeGrafter"/>
</dbReference>